<feature type="region of interest" description="Disordered" evidence="2">
    <location>
        <begin position="240"/>
        <end position="261"/>
    </location>
</feature>
<dbReference type="HOGENOM" id="CLU_517267_0_0_1"/>
<accession>L1K3T8</accession>
<dbReference type="CDD" id="cd00201">
    <property type="entry name" value="WW"/>
    <property type="match status" value="1"/>
</dbReference>
<evidence type="ECO:0000256" key="2">
    <source>
        <dbReference type="SAM" id="MobiDB-lite"/>
    </source>
</evidence>
<evidence type="ECO:0000313" key="4">
    <source>
        <dbReference type="EMBL" id="EKX55237.1"/>
    </source>
</evidence>
<protein>
    <recommendedName>
        <fullName evidence="3">WW domain-containing protein</fullName>
    </recommendedName>
</protein>
<dbReference type="KEGG" id="gtt:GUITHDRAFT_99019"/>
<dbReference type="SMART" id="SM00456">
    <property type="entry name" value="WW"/>
    <property type="match status" value="1"/>
</dbReference>
<dbReference type="PROSITE" id="PS01159">
    <property type="entry name" value="WW_DOMAIN_1"/>
    <property type="match status" value="1"/>
</dbReference>
<dbReference type="PaxDb" id="55529-EKX55237"/>
<gene>
    <name evidence="4" type="ORF">GUITHDRAFT_99019</name>
</gene>
<keyword evidence="1" id="KW-0175">Coiled coil</keyword>
<dbReference type="GeneID" id="17311849"/>
<feature type="compositionally biased region" description="Basic and acidic residues" evidence="2">
    <location>
        <begin position="476"/>
        <end position="492"/>
    </location>
</feature>
<dbReference type="InterPro" id="IPR001202">
    <property type="entry name" value="WW_dom"/>
</dbReference>
<dbReference type="InterPro" id="IPR036020">
    <property type="entry name" value="WW_dom_sf"/>
</dbReference>
<organism evidence="4">
    <name type="scientific">Guillardia theta (strain CCMP2712)</name>
    <name type="common">Cryptophyte</name>
    <dbReference type="NCBI Taxonomy" id="905079"/>
    <lineage>
        <taxon>Eukaryota</taxon>
        <taxon>Cryptophyceae</taxon>
        <taxon>Pyrenomonadales</taxon>
        <taxon>Geminigeraceae</taxon>
        <taxon>Guillardia</taxon>
    </lineage>
</organism>
<evidence type="ECO:0000256" key="1">
    <source>
        <dbReference type="SAM" id="Coils"/>
    </source>
</evidence>
<dbReference type="Gene3D" id="2.20.70.10">
    <property type="match status" value="1"/>
</dbReference>
<dbReference type="Proteomes" id="UP000011087">
    <property type="component" value="Unassembled WGS sequence"/>
</dbReference>
<dbReference type="EMBL" id="JH992965">
    <property type="protein sequence ID" value="EKX55237.1"/>
    <property type="molecule type" value="Genomic_DNA"/>
</dbReference>
<reference evidence="6" key="2">
    <citation type="submission" date="2012-11" db="EMBL/GenBank/DDBJ databases">
        <authorList>
            <person name="Kuo A."/>
            <person name="Curtis B.A."/>
            <person name="Tanifuji G."/>
            <person name="Burki F."/>
            <person name="Gruber A."/>
            <person name="Irimia M."/>
            <person name="Maruyama S."/>
            <person name="Arias M.C."/>
            <person name="Ball S.G."/>
            <person name="Gile G.H."/>
            <person name="Hirakawa Y."/>
            <person name="Hopkins J.F."/>
            <person name="Rensing S.A."/>
            <person name="Schmutz J."/>
            <person name="Symeonidi A."/>
            <person name="Elias M."/>
            <person name="Eveleigh R.J."/>
            <person name="Herman E.K."/>
            <person name="Klute M.J."/>
            <person name="Nakayama T."/>
            <person name="Obornik M."/>
            <person name="Reyes-Prieto A."/>
            <person name="Armbrust E.V."/>
            <person name="Aves S.J."/>
            <person name="Beiko R.G."/>
            <person name="Coutinho P."/>
            <person name="Dacks J.B."/>
            <person name="Durnford D.G."/>
            <person name="Fast N.M."/>
            <person name="Green B.R."/>
            <person name="Grisdale C."/>
            <person name="Hempe F."/>
            <person name="Henrissat B."/>
            <person name="Hoppner M.P."/>
            <person name="Ishida K.-I."/>
            <person name="Kim E."/>
            <person name="Koreny L."/>
            <person name="Kroth P.G."/>
            <person name="Liu Y."/>
            <person name="Malik S.-B."/>
            <person name="Maier U.G."/>
            <person name="McRose D."/>
            <person name="Mock T."/>
            <person name="Neilson J.A."/>
            <person name="Onodera N.T."/>
            <person name="Poole A.M."/>
            <person name="Pritham E.J."/>
            <person name="Richards T.A."/>
            <person name="Rocap G."/>
            <person name="Roy S.W."/>
            <person name="Sarai C."/>
            <person name="Schaack S."/>
            <person name="Shirato S."/>
            <person name="Slamovits C.H."/>
            <person name="Spencer D.F."/>
            <person name="Suzuki S."/>
            <person name="Worden A.Z."/>
            <person name="Zauner S."/>
            <person name="Barry K."/>
            <person name="Bell C."/>
            <person name="Bharti A.K."/>
            <person name="Crow J.A."/>
            <person name="Grimwood J."/>
            <person name="Kramer R."/>
            <person name="Lindquist E."/>
            <person name="Lucas S."/>
            <person name="Salamov A."/>
            <person name="McFadden G.I."/>
            <person name="Lane C.E."/>
            <person name="Keeling P.J."/>
            <person name="Gray M.W."/>
            <person name="Grigoriev I.V."/>
            <person name="Archibald J.M."/>
        </authorList>
    </citation>
    <scope>NUCLEOTIDE SEQUENCE</scope>
    <source>
        <strain evidence="6">CCMP2712</strain>
    </source>
</reference>
<name>L1K3T8_GUITC</name>
<keyword evidence="6" id="KW-1185">Reference proteome</keyword>
<reference evidence="5" key="3">
    <citation type="submission" date="2015-06" db="UniProtKB">
        <authorList>
            <consortium name="EnsemblProtists"/>
        </authorList>
    </citation>
    <scope>IDENTIFICATION</scope>
</reference>
<reference evidence="4 6" key="1">
    <citation type="journal article" date="2012" name="Nature">
        <title>Algal genomes reveal evolutionary mosaicism and the fate of nucleomorphs.</title>
        <authorList>
            <consortium name="DOE Joint Genome Institute"/>
            <person name="Curtis B.A."/>
            <person name="Tanifuji G."/>
            <person name="Burki F."/>
            <person name="Gruber A."/>
            <person name="Irimia M."/>
            <person name="Maruyama S."/>
            <person name="Arias M.C."/>
            <person name="Ball S.G."/>
            <person name="Gile G.H."/>
            <person name="Hirakawa Y."/>
            <person name="Hopkins J.F."/>
            <person name="Kuo A."/>
            <person name="Rensing S.A."/>
            <person name="Schmutz J."/>
            <person name="Symeonidi A."/>
            <person name="Elias M."/>
            <person name="Eveleigh R.J."/>
            <person name="Herman E.K."/>
            <person name="Klute M.J."/>
            <person name="Nakayama T."/>
            <person name="Obornik M."/>
            <person name="Reyes-Prieto A."/>
            <person name="Armbrust E.V."/>
            <person name="Aves S.J."/>
            <person name="Beiko R.G."/>
            <person name="Coutinho P."/>
            <person name="Dacks J.B."/>
            <person name="Durnford D.G."/>
            <person name="Fast N.M."/>
            <person name="Green B.R."/>
            <person name="Grisdale C.J."/>
            <person name="Hempel F."/>
            <person name="Henrissat B."/>
            <person name="Hoppner M.P."/>
            <person name="Ishida K."/>
            <person name="Kim E."/>
            <person name="Koreny L."/>
            <person name="Kroth P.G."/>
            <person name="Liu Y."/>
            <person name="Malik S.B."/>
            <person name="Maier U.G."/>
            <person name="McRose D."/>
            <person name="Mock T."/>
            <person name="Neilson J.A."/>
            <person name="Onodera N.T."/>
            <person name="Poole A.M."/>
            <person name="Pritham E.J."/>
            <person name="Richards T.A."/>
            <person name="Rocap G."/>
            <person name="Roy S.W."/>
            <person name="Sarai C."/>
            <person name="Schaack S."/>
            <person name="Shirato S."/>
            <person name="Slamovits C.H."/>
            <person name="Spencer D.F."/>
            <person name="Suzuki S."/>
            <person name="Worden A.Z."/>
            <person name="Zauner S."/>
            <person name="Barry K."/>
            <person name="Bell C."/>
            <person name="Bharti A.K."/>
            <person name="Crow J.A."/>
            <person name="Grimwood J."/>
            <person name="Kramer R."/>
            <person name="Lindquist E."/>
            <person name="Lucas S."/>
            <person name="Salamov A."/>
            <person name="McFadden G.I."/>
            <person name="Lane C.E."/>
            <person name="Keeling P.J."/>
            <person name="Gray M.W."/>
            <person name="Grigoriev I.V."/>
            <person name="Archibald J.M."/>
        </authorList>
    </citation>
    <scope>NUCLEOTIDE SEQUENCE</scope>
    <source>
        <strain evidence="4 6">CCMP2712</strain>
    </source>
</reference>
<evidence type="ECO:0000259" key="3">
    <source>
        <dbReference type="PROSITE" id="PS50020"/>
    </source>
</evidence>
<feature type="domain" description="WW" evidence="3">
    <location>
        <begin position="425"/>
        <end position="459"/>
    </location>
</feature>
<feature type="region of interest" description="Disordered" evidence="2">
    <location>
        <begin position="460"/>
        <end position="527"/>
    </location>
</feature>
<dbReference type="SUPFAM" id="SSF51045">
    <property type="entry name" value="WW domain"/>
    <property type="match status" value="1"/>
</dbReference>
<feature type="coiled-coil region" evidence="1">
    <location>
        <begin position="15"/>
        <end position="105"/>
    </location>
</feature>
<dbReference type="AlphaFoldDB" id="L1K3T8"/>
<dbReference type="EnsemblProtists" id="EKX55237">
    <property type="protein sequence ID" value="EKX55237"/>
    <property type="gene ID" value="GUITHDRAFT_99019"/>
</dbReference>
<dbReference type="OrthoDB" id="437889at2759"/>
<proteinExistence type="predicted"/>
<sequence length="527" mass="59623">MLHHESFDHKEREALERSKQTIADLQAEIFSLKNILRQQEARQEAESAQVAIKSEQCEAKEKQLSESQDEINKLKKSLKNAEEEVSTANSKIRILSHQLEALKKTKQSPEKDSNLSERCMEAEAKVNALIDVYFPKLMTSAFSYDFSLSTIFDVWAQHMKVRNKVKFGKFRILNRFKFKVYFYGKRHSIQPIKEFDFIASTVNTLELLKGAYHTNRLTLTTPRGPGGQDNSNELIVQDKSMTSNDRSIHSKGDTSPGNTDEGPLDWIFKYLGEQESNNNTVNSLPGPSNGTSGKGSQSSSRFKKINSLETPAKAMIIPDHNVFIEAELGLHVHNLVGARESPRKNHLSLSSTQGTAAANQSQHLTVHELSADWEKRTFTARRSYPESKLTPRGEPQVQSAYVKSAHDLERLKLQPELIAQISFQNQLPRGWKKYYDEVNQMPYYYNEILKVTQWERPPATRGTPIEISPSLQDSADGSKEAEAENGTKRFDKNVSPGDAYDANNGGSPRLTPRSPMRKANVLNRVNR</sequence>
<dbReference type="RefSeq" id="XP_005842217.1">
    <property type="nucleotide sequence ID" value="XM_005842160.1"/>
</dbReference>
<evidence type="ECO:0000313" key="6">
    <source>
        <dbReference type="Proteomes" id="UP000011087"/>
    </source>
</evidence>
<evidence type="ECO:0000313" key="5">
    <source>
        <dbReference type="EnsemblProtists" id="EKX55237"/>
    </source>
</evidence>
<dbReference type="PROSITE" id="PS50020">
    <property type="entry name" value="WW_DOMAIN_2"/>
    <property type="match status" value="1"/>
</dbReference>
<feature type="region of interest" description="Disordered" evidence="2">
    <location>
        <begin position="277"/>
        <end position="302"/>
    </location>
</feature>
<feature type="compositionally biased region" description="Polar residues" evidence="2">
    <location>
        <begin position="277"/>
        <end position="300"/>
    </location>
</feature>
<dbReference type="Pfam" id="PF00397">
    <property type="entry name" value="WW"/>
    <property type="match status" value="1"/>
</dbReference>